<gene>
    <name evidence="3" type="ORF">BLE401_07735</name>
</gene>
<organism evidence="3 4">
    <name type="scientific">Beggiatoa leptomitoformis</name>
    <dbReference type="NCBI Taxonomy" id="288004"/>
    <lineage>
        <taxon>Bacteria</taxon>
        <taxon>Pseudomonadati</taxon>
        <taxon>Pseudomonadota</taxon>
        <taxon>Gammaproteobacteria</taxon>
        <taxon>Thiotrichales</taxon>
        <taxon>Thiotrichaceae</taxon>
        <taxon>Beggiatoa</taxon>
    </lineage>
</organism>
<dbReference type="InterPro" id="IPR011215">
    <property type="entry name" value="StiP_N"/>
</dbReference>
<dbReference type="STRING" id="288004.AL038_16510"/>
<dbReference type="InterPro" id="IPR028157">
    <property type="entry name" value="PELOTA_dom"/>
</dbReference>
<evidence type="ECO:0000259" key="2">
    <source>
        <dbReference type="Pfam" id="PF15608"/>
    </source>
</evidence>
<evidence type="ECO:0000259" key="1">
    <source>
        <dbReference type="Pfam" id="PF11202"/>
    </source>
</evidence>
<reference evidence="4" key="1">
    <citation type="submission" date="2016-12" db="EMBL/GenBank/DDBJ databases">
        <title>Complete Genome Sequence of Beggiatoa leptomitiformis D-401.</title>
        <authorList>
            <person name="Fomenkov A."/>
            <person name="Vincze T."/>
            <person name="Grabovich M."/>
            <person name="Anton B.P."/>
            <person name="Dubinina G."/>
            <person name="Orlova M."/>
            <person name="Belousova E."/>
            <person name="Roberts R.J."/>
        </authorList>
    </citation>
    <scope>NUCLEOTIDE SEQUENCE [LARGE SCALE GENOMIC DNA]</scope>
    <source>
        <strain evidence="4">D-401</strain>
    </source>
</reference>
<evidence type="ECO:0000313" key="3">
    <source>
        <dbReference type="EMBL" id="AUI68606.1"/>
    </source>
</evidence>
<sequence length="364" mass="41711">MIHYTPFSGSYPPTDVTLLFKLIPVEPVNLFDNNRQNLSGMRCLHELLTVEPLPSAKYVDIFFQTVQHNKQKLAYHVLSLAYLLHTTKEKLTLVSLARAGTPIGVLLKRTLQDIFQRTVPHYSLALLREKGIDENALRYILEVEETNGSDIAFIDAWTGKGILTRELHKWVSLFNHHFNTCIPTKLWVIANVSGSSTVNAVTLEDYVIPSALLNATVSGLTSHTILHRRYIGLEDFFGCQFYQHYREQDVSLWYIEQVMNEVYKLAKNPISYATVSTEAKNQRQQDNASFMEHFMRQAQIAHSNYLYPSIGETIRVLLRDAPKKILVKWPNATDLVPIQYLAEEKQIPIEVFNNMPYQAVGIMN</sequence>
<dbReference type="OrthoDB" id="1663315at2"/>
<evidence type="ECO:0000313" key="4">
    <source>
        <dbReference type="Proteomes" id="UP000234271"/>
    </source>
</evidence>
<proteinExistence type="predicted"/>
<accession>A0A2N9YDS4</accession>
<feature type="domain" description="PELOTA RNA-binding" evidence="2">
    <location>
        <begin position="289"/>
        <end position="363"/>
    </location>
</feature>
<dbReference type="Proteomes" id="UP000234271">
    <property type="component" value="Chromosome"/>
</dbReference>
<dbReference type="RefSeq" id="WP_062154690.1">
    <property type="nucleotide sequence ID" value="NZ_CP012373.2"/>
</dbReference>
<dbReference type="AlphaFoldDB" id="A0A2N9YDS4"/>
<feature type="domain" description="Cysteine protease StiP N-terminal" evidence="1">
    <location>
        <begin position="9"/>
        <end position="258"/>
    </location>
</feature>
<dbReference type="Pfam" id="PF15608">
    <property type="entry name" value="PELOTA_1"/>
    <property type="match status" value="1"/>
</dbReference>
<name>A0A2N9YDS4_9GAMM</name>
<dbReference type="KEGG" id="blep:AL038_16510"/>
<protein>
    <submittedName>
        <fullName evidence="3">Uncharacterized protein</fullName>
    </submittedName>
</protein>
<keyword evidence="4" id="KW-1185">Reference proteome</keyword>
<dbReference type="EMBL" id="CP018889">
    <property type="protein sequence ID" value="AUI68606.1"/>
    <property type="molecule type" value="Genomic_DNA"/>
</dbReference>
<dbReference type="Pfam" id="PF11202">
    <property type="entry name" value="StiP"/>
    <property type="match status" value="1"/>
</dbReference>